<proteinExistence type="predicted"/>
<feature type="compositionally biased region" description="Low complexity" evidence="1">
    <location>
        <begin position="30"/>
        <end position="40"/>
    </location>
</feature>
<dbReference type="Proteomes" id="UP000324222">
    <property type="component" value="Unassembled WGS sequence"/>
</dbReference>
<keyword evidence="3" id="KW-1185">Reference proteome</keyword>
<dbReference type="AlphaFoldDB" id="A0A5B7K2M6"/>
<dbReference type="EMBL" id="VSRR010115968">
    <property type="protein sequence ID" value="MPC98874.1"/>
    <property type="molecule type" value="Genomic_DNA"/>
</dbReference>
<name>A0A5B7K2M6_PORTR</name>
<evidence type="ECO:0000313" key="2">
    <source>
        <dbReference type="EMBL" id="MPC98874.1"/>
    </source>
</evidence>
<accession>A0A5B7K2M6</accession>
<sequence>MVRGGSLSAAVYSSLHLNGVYIPQHRSQGPLSSPTALLLPPQTPPPSSPLLRYSLLTSSALPSTSHCAATLPAPSRRG</sequence>
<gene>
    <name evidence="2" type="ORF">E2C01_094260</name>
</gene>
<evidence type="ECO:0000313" key="3">
    <source>
        <dbReference type="Proteomes" id="UP000324222"/>
    </source>
</evidence>
<feature type="region of interest" description="Disordered" evidence="1">
    <location>
        <begin position="23"/>
        <end position="48"/>
    </location>
</feature>
<evidence type="ECO:0000256" key="1">
    <source>
        <dbReference type="SAM" id="MobiDB-lite"/>
    </source>
</evidence>
<protein>
    <submittedName>
        <fullName evidence="2">Uncharacterized protein</fullName>
    </submittedName>
</protein>
<reference evidence="2 3" key="1">
    <citation type="submission" date="2019-05" db="EMBL/GenBank/DDBJ databases">
        <title>Another draft genome of Portunus trituberculatus and its Hox gene families provides insights of decapod evolution.</title>
        <authorList>
            <person name="Jeong J.-H."/>
            <person name="Song I."/>
            <person name="Kim S."/>
            <person name="Choi T."/>
            <person name="Kim D."/>
            <person name="Ryu S."/>
            <person name="Kim W."/>
        </authorList>
    </citation>
    <scope>NUCLEOTIDE SEQUENCE [LARGE SCALE GENOMIC DNA]</scope>
    <source>
        <tissue evidence="2">Muscle</tissue>
    </source>
</reference>
<organism evidence="2 3">
    <name type="scientific">Portunus trituberculatus</name>
    <name type="common">Swimming crab</name>
    <name type="synonym">Neptunus trituberculatus</name>
    <dbReference type="NCBI Taxonomy" id="210409"/>
    <lineage>
        <taxon>Eukaryota</taxon>
        <taxon>Metazoa</taxon>
        <taxon>Ecdysozoa</taxon>
        <taxon>Arthropoda</taxon>
        <taxon>Crustacea</taxon>
        <taxon>Multicrustacea</taxon>
        <taxon>Malacostraca</taxon>
        <taxon>Eumalacostraca</taxon>
        <taxon>Eucarida</taxon>
        <taxon>Decapoda</taxon>
        <taxon>Pleocyemata</taxon>
        <taxon>Brachyura</taxon>
        <taxon>Eubrachyura</taxon>
        <taxon>Portunoidea</taxon>
        <taxon>Portunidae</taxon>
        <taxon>Portuninae</taxon>
        <taxon>Portunus</taxon>
    </lineage>
</organism>
<comment type="caution">
    <text evidence="2">The sequence shown here is derived from an EMBL/GenBank/DDBJ whole genome shotgun (WGS) entry which is preliminary data.</text>
</comment>